<dbReference type="GeneID" id="99677422"/>
<evidence type="ECO:0000313" key="1">
    <source>
        <dbReference type="EMBL" id="WHI60760.1"/>
    </source>
</evidence>
<accession>A0AAX3W7K3</accession>
<reference evidence="1" key="1">
    <citation type="journal article" date="2023" name="Antibiotics">
        <title>Prevalence and Molecular Characterization of Methicillin-Resistant Staphylococci (MRS) and Mammaliicocci (MRM) in Dromedary Camels from Algeria: First Detection of SCCmec-mecC Hybrid in Methicillin-Resistant Mammaliicoccus lentus.</title>
        <authorList>
            <person name="Belhout C."/>
            <person name="Boyen F."/>
            <person name="Vereecke N."/>
            <person name="Theuns S."/>
            <person name="Taibi N."/>
            <person name="Stegger M."/>
            <person name="de la Fe-Rodriguez P.Y."/>
            <person name="Bouayad L."/>
            <person name="Elgroud R."/>
            <person name="Butaye P."/>
        </authorList>
    </citation>
    <scope>NUCLEOTIDE SEQUENCE</scope>
    <source>
        <strain evidence="1">7048</strain>
    </source>
</reference>
<dbReference type="InterPro" id="IPR008554">
    <property type="entry name" value="Glutaredoxin-like"/>
</dbReference>
<dbReference type="InterPro" id="IPR036249">
    <property type="entry name" value="Thioredoxin-like_sf"/>
</dbReference>
<organism evidence="1 2">
    <name type="scientific">Mammaliicoccus lentus</name>
    <name type="common">Staphylococcus lentus</name>
    <dbReference type="NCBI Taxonomy" id="42858"/>
    <lineage>
        <taxon>Bacteria</taxon>
        <taxon>Bacillati</taxon>
        <taxon>Bacillota</taxon>
        <taxon>Bacilli</taxon>
        <taxon>Bacillales</taxon>
        <taxon>Staphylococcaceae</taxon>
        <taxon>Mammaliicoccus</taxon>
    </lineage>
</organism>
<dbReference type="EMBL" id="CP118848">
    <property type="protein sequence ID" value="WHI60760.1"/>
    <property type="molecule type" value="Genomic_DNA"/>
</dbReference>
<dbReference type="RefSeq" id="WP_017000780.1">
    <property type="nucleotide sequence ID" value="NZ_CP059679.1"/>
</dbReference>
<sequence length="81" mass="9713">MNIKFYIGRNCGLCEDAKYQLEFFKETFEKPVNIETIHIEDNDYLLNEYMLRIPIVMYQDKILQEGNIDFVTLLEEVEKLS</sequence>
<dbReference type="Proteomes" id="UP001223261">
    <property type="component" value="Chromosome"/>
</dbReference>
<dbReference type="SUPFAM" id="SSF52833">
    <property type="entry name" value="Thioredoxin-like"/>
    <property type="match status" value="1"/>
</dbReference>
<dbReference type="Pfam" id="PF05768">
    <property type="entry name" value="Glrx-like"/>
    <property type="match status" value="1"/>
</dbReference>
<proteinExistence type="predicted"/>
<gene>
    <name evidence="1" type="ORF">PYH69_03775</name>
</gene>
<name>A0AAX3W7K3_MAMLE</name>
<evidence type="ECO:0000313" key="2">
    <source>
        <dbReference type="Proteomes" id="UP001223261"/>
    </source>
</evidence>
<dbReference type="AlphaFoldDB" id="A0AAX3W7K3"/>
<dbReference type="Gene3D" id="3.40.30.10">
    <property type="entry name" value="Glutaredoxin"/>
    <property type="match status" value="1"/>
</dbReference>
<protein>
    <submittedName>
        <fullName evidence="1">Glutaredoxin family protein</fullName>
    </submittedName>
</protein>